<gene>
    <name evidence="1" type="ORF">BST46_26875</name>
</gene>
<sequence length="223" mass="25111">MRGVSIPFPEPVETVDGVARFARDEVVDWLTRTGRGNNREHSDDAPAVAVPDGVALEDVVTLLCWHVLTGEELAGTSLPHRVRRAEEFDPDDLSLLHEIRGLQAPESTLNYVDDLVEASFGSPDALARLEQGRLKRALGARELTDEAVQQSEAPRRWLHQDIQRLQRRCRRQCCGMHAVEVFRRICFTQRRCAHATRYYGARGEHASQLDTARIPERAILGLS</sequence>
<keyword evidence="2" id="KW-1185">Reference proteome</keyword>
<comment type="caution">
    <text evidence="1">The sequence shown here is derived from an EMBL/GenBank/DDBJ whole genome shotgun (WGS) entry which is preliminary data.</text>
</comment>
<organism evidence="1 2">
    <name type="scientific">Mycobacterium timonense</name>
    <dbReference type="NCBI Taxonomy" id="701043"/>
    <lineage>
        <taxon>Bacteria</taxon>
        <taxon>Bacillati</taxon>
        <taxon>Actinomycetota</taxon>
        <taxon>Actinomycetes</taxon>
        <taxon>Mycobacteriales</taxon>
        <taxon>Mycobacteriaceae</taxon>
        <taxon>Mycobacterium</taxon>
        <taxon>Mycobacterium avium complex (MAC)</taxon>
    </lineage>
</organism>
<evidence type="ECO:0008006" key="3">
    <source>
        <dbReference type="Google" id="ProtNLM"/>
    </source>
</evidence>
<evidence type="ECO:0000313" key="1">
    <source>
        <dbReference type="EMBL" id="ORB77019.1"/>
    </source>
</evidence>
<dbReference type="Proteomes" id="UP000192847">
    <property type="component" value="Unassembled WGS sequence"/>
</dbReference>
<dbReference type="EMBL" id="MVIL01000319">
    <property type="protein sequence ID" value="ORB77019.1"/>
    <property type="molecule type" value="Genomic_DNA"/>
</dbReference>
<reference evidence="1 2" key="1">
    <citation type="submission" date="2017-02" db="EMBL/GenBank/DDBJ databases">
        <title>The new phylogeny of genus Mycobacterium.</title>
        <authorList>
            <person name="Tortoli E."/>
            <person name="Trovato A."/>
            <person name="Cirillo D.M."/>
        </authorList>
    </citation>
    <scope>NUCLEOTIDE SEQUENCE [LARGE SCALE GENOMIC DNA]</scope>
    <source>
        <strain evidence="1 2">CCUG 56329</strain>
    </source>
</reference>
<protein>
    <recommendedName>
        <fullName evidence="3">DUF222 domain-containing protein</fullName>
    </recommendedName>
</protein>
<accession>A0ABX3TDY3</accession>
<evidence type="ECO:0000313" key="2">
    <source>
        <dbReference type="Proteomes" id="UP000192847"/>
    </source>
</evidence>
<name>A0ABX3TDY3_9MYCO</name>
<proteinExistence type="predicted"/>